<feature type="domain" description="Periplasmic binding protein" evidence="4">
    <location>
        <begin position="81"/>
        <end position="331"/>
    </location>
</feature>
<proteinExistence type="inferred from homology"/>
<dbReference type="AlphaFoldDB" id="A0ABD6HH00"/>
<evidence type="ECO:0000259" key="4">
    <source>
        <dbReference type="Pfam" id="PF13407"/>
    </source>
</evidence>
<dbReference type="InterPro" id="IPR025997">
    <property type="entry name" value="SBP_2_dom"/>
</dbReference>
<evidence type="ECO:0000313" key="5">
    <source>
        <dbReference type="EMBL" id="MUO44930.1"/>
    </source>
</evidence>
<dbReference type="InterPro" id="IPR050555">
    <property type="entry name" value="Bact_Solute-Bind_Prot2"/>
</dbReference>
<dbReference type="SUPFAM" id="SSF53822">
    <property type="entry name" value="Periplasmic binding protein-like I"/>
    <property type="match status" value="1"/>
</dbReference>
<accession>A0ABD6HH00</accession>
<keyword evidence="3" id="KW-0732">Signal</keyword>
<comment type="similarity">
    <text evidence="2">Belongs to the bacterial solute-binding protein 2 family.</text>
</comment>
<dbReference type="Proteomes" id="UP000179454">
    <property type="component" value="Unassembled WGS sequence"/>
</dbReference>
<organism evidence="6 8">
    <name type="scientific">Agrobacterium vitis</name>
    <name type="common">Rhizobium vitis</name>
    <dbReference type="NCBI Taxonomy" id="373"/>
    <lineage>
        <taxon>Bacteria</taxon>
        <taxon>Pseudomonadati</taxon>
        <taxon>Pseudomonadota</taxon>
        <taxon>Alphaproteobacteria</taxon>
        <taxon>Hyphomicrobiales</taxon>
        <taxon>Rhizobiaceae</taxon>
        <taxon>Rhizobium/Agrobacterium group</taxon>
        <taxon>Agrobacterium</taxon>
    </lineage>
</organism>
<dbReference type="RefSeq" id="WP_012650543.1">
    <property type="nucleotide sequence ID" value="NZ_MBFA02000023.1"/>
</dbReference>
<dbReference type="Pfam" id="PF13407">
    <property type="entry name" value="Peripla_BP_4"/>
    <property type="match status" value="1"/>
</dbReference>
<evidence type="ECO:0000313" key="7">
    <source>
        <dbReference type="Proteomes" id="UP000179454"/>
    </source>
</evidence>
<feature type="signal peptide" evidence="3">
    <location>
        <begin position="1"/>
        <end position="24"/>
    </location>
</feature>
<protein>
    <submittedName>
        <fullName evidence="6">Substrate-binding domain-containing protein</fullName>
    </submittedName>
</protein>
<dbReference type="Proteomes" id="UP000179536">
    <property type="component" value="Unassembled WGS sequence"/>
</dbReference>
<sequence>METKSRIGVLAALLCASAITPVAAQDKAVPDGVMSHKFAWGDFKLAPRIADKLKTGKPVNIVIQVAGTGVPISGAQFKFGTVKGCEDAKAAGLNANCRLVGPVNPDPAQQINELETLLNSDQVDCLGVQAPLPNQFNAIINRYVDAGVPAMTLNNDAAKSKRFSFSALNEVAAGRFNGEATAKLVREMRLTITEVALGSGGPDEPWAQGRMQGFQEGFKASYPDVKFFNDYKTGLPTSRNYTTAEVIDSVTPFLTGNPKVNLFFHTDQGVEGVARVINNLGLTGKSFTSGFNVSGAILDDIEAGRTLVTIDQGFDNQSEAAVKQCVAYLTKGDVHADPLQYLNPIVITKAGGDGMITVEAAKARLKAALGK</sequence>
<dbReference type="PANTHER" id="PTHR30036">
    <property type="entry name" value="D-XYLOSE-BINDING PERIPLASMIC PROTEIN"/>
    <property type="match status" value="1"/>
</dbReference>
<evidence type="ECO:0000313" key="8">
    <source>
        <dbReference type="Proteomes" id="UP000179536"/>
    </source>
</evidence>
<dbReference type="EMBL" id="MBFA02000023">
    <property type="protein sequence ID" value="MUP12947.1"/>
    <property type="molecule type" value="Genomic_DNA"/>
</dbReference>
<feature type="chain" id="PRO_5044727058" evidence="3">
    <location>
        <begin position="25"/>
        <end position="371"/>
    </location>
</feature>
<keyword evidence="7" id="KW-1185">Reference proteome</keyword>
<dbReference type="PANTHER" id="PTHR30036:SF7">
    <property type="entry name" value="ABC TRANSPORTER PERIPLASMIC-BINDING PROTEIN YPHF"/>
    <property type="match status" value="1"/>
</dbReference>
<reference evidence="7 8" key="1">
    <citation type="submission" date="2019-11" db="EMBL/GenBank/DDBJ databases">
        <title>Whole-genome sequencing of Allorhizobium vitis.</title>
        <authorList>
            <person name="Gan H.M."/>
            <person name="Savka M.A."/>
        </authorList>
    </citation>
    <scope>NUCLEOTIDE SEQUENCE [LARGE SCALE GENOMIC DNA]</scope>
    <source>
        <strain evidence="6 8">RF2/1</strain>
        <strain evidence="5 7">T1/7</strain>
    </source>
</reference>
<comment type="subcellular location">
    <subcellularLocation>
        <location evidence="1">Periplasm</location>
    </subcellularLocation>
</comment>
<evidence type="ECO:0000256" key="2">
    <source>
        <dbReference type="ARBA" id="ARBA00007639"/>
    </source>
</evidence>
<evidence type="ECO:0000256" key="1">
    <source>
        <dbReference type="ARBA" id="ARBA00004418"/>
    </source>
</evidence>
<dbReference type="EMBL" id="MBFE02000025">
    <property type="protein sequence ID" value="MUO44930.1"/>
    <property type="molecule type" value="Genomic_DNA"/>
</dbReference>
<dbReference type="InterPro" id="IPR028082">
    <property type="entry name" value="Peripla_BP_I"/>
</dbReference>
<name>A0ABD6HH00_AGRVI</name>
<dbReference type="Gene3D" id="3.40.50.2300">
    <property type="match status" value="2"/>
</dbReference>
<comment type="caution">
    <text evidence="6">The sequence shown here is derived from an EMBL/GenBank/DDBJ whole genome shotgun (WGS) entry which is preliminary data.</text>
</comment>
<evidence type="ECO:0000256" key="3">
    <source>
        <dbReference type="SAM" id="SignalP"/>
    </source>
</evidence>
<dbReference type="GO" id="GO:0042597">
    <property type="term" value="C:periplasmic space"/>
    <property type="evidence" value="ECO:0007669"/>
    <property type="project" value="UniProtKB-SubCell"/>
</dbReference>
<gene>
    <name evidence="6" type="ORF">BBK91_024105</name>
    <name evidence="5" type="ORF">BBL17_024445</name>
</gene>
<evidence type="ECO:0000313" key="6">
    <source>
        <dbReference type="EMBL" id="MUP12947.1"/>
    </source>
</evidence>